<dbReference type="PROSITE" id="PS51898">
    <property type="entry name" value="TYR_RECOMBINASE"/>
    <property type="match status" value="1"/>
</dbReference>
<dbReference type="InterPro" id="IPR025269">
    <property type="entry name" value="SAM-like_dom"/>
</dbReference>
<protein>
    <submittedName>
        <fullName evidence="7">Tyrosine-type recombinase/integrase</fullName>
    </submittedName>
</protein>
<dbReference type="RefSeq" id="WP_209994698.1">
    <property type="nucleotide sequence ID" value="NZ_JBHUKY010000015.1"/>
</dbReference>
<evidence type="ECO:0000256" key="4">
    <source>
        <dbReference type="PROSITE-ProRule" id="PRU01248"/>
    </source>
</evidence>
<comment type="similarity">
    <text evidence="1">Belongs to the 'phage' integrase family.</text>
</comment>
<feature type="domain" description="Core-binding (CB)" evidence="6">
    <location>
        <begin position="27"/>
        <end position="129"/>
    </location>
</feature>
<keyword evidence="2 4" id="KW-0238">DNA-binding</keyword>
<dbReference type="PANTHER" id="PTHR30349">
    <property type="entry name" value="PHAGE INTEGRASE-RELATED"/>
    <property type="match status" value="1"/>
</dbReference>
<evidence type="ECO:0000313" key="7">
    <source>
        <dbReference type="EMBL" id="MFD2409422.1"/>
    </source>
</evidence>
<dbReference type="Pfam" id="PF13102">
    <property type="entry name" value="Phage_int_SAM_5"/>
    <property type="match status" value="1"/>
</dbReference>
<dbReference type="InterPro" id="IPR013762">
    <property type="entry name" value="Integrase-like_cat_sf"/>
</dbReference>
<keyword evidence="3" id="KW-0233">DNA recombination</keyword>
<dbReference type="InterPro" id="IPR002104">
    <property type="entry name" value="Integrase_catalytic"/>
</dbReference>
<dbReference type="InterPro" id="IPR050090">
    <property type="entry name" value="Tyrosine_recombinase_XerCD"/>
</dbReference>
<gene>
    <name evidence="7" type="ORF">ACFSX3_06055</name>
</gene>
<sequence>MSADPRLGKKAVINSKSSRVNKAPVVTTLEMAFDLFYSAKRSEGLRERTLSDYRSYWRYFNEWLTKYGYDITDVTQINPELLREYLGYMTHDHKRYEDVEDRQKDGKALSNATVTSRLRALQTMCKFWAEEDIVNENPASRVKAPRHDTDDKTVFTDAQLDALLAAPDTGSYVGIRDRTAMLTLADTGLRINELLSLETSHIDFSARCIRLPAALNKNRKPRIIPLSPAVLRELLRLIQETSAHFDTTFIFVSNYGEKLKPDHFRKQLRKYATMAGIDTKETRISPHRFRDYFCTNYLVNGGDLFTLQRIVAHADVKTTQGYVRPSEGAIRDNHAQFSPVSRLSKALAGKRRR</sequence>
<comment type="caution">
    <text evidence="7">The sequence shown here is derived from an EMBL/GenBank/DDBJ whole genome shotgun (WGS) entry which is preliminary data.</text>
</comment>
<dbReference type="InterPro" id="IPR010998">
    <property type="entry name" value="Integrase_recombinase_N"/>
</dbReference>
<dbReference type="EMBL" id="JBHUKY010000015">
    <property type="protein sequence ID" value="MFD2409422.1"/>
    <property type="molecule type" value="Genomic_DNA"/>
</dbReference>
<keyword evidence="8" id="KW-1185">Reference proteome</keyword>
<dbReference type="Proteomes" id="UP001597448">
    <property type="component" value="Unassembled WGS sequence"/>
</dbReference>
<organism evidence="7 8">
    <name type="scientific">Paenibacillus rhizoplanae</name>
    <dbReference type="NCBI Taxonomy" id="1917181"/>
    <lineage>
        <taxon>Bacteria</taxon>
        <taxon>Bacillati</taxon>
        <taxon>Bacillota</taxon>
        <taxon>Bacilli</taxon>
        <taxon>Bacillales</taxon>
        <taxon>Paenibacillaceae</taxon>
        <taxon>Paenibacillus</taxon>
    </lineage>
</organism>
<dbReference type="InterPro" id="IPR011010">
    <property type="entry name" value="DNA_brk_join_enz"/>
</dbReference>
<dbReference type="PROSITE" id="PS51900">
    <property type="entry name" value="CB"/>
    <property type="match status" value="1"/>
</dbReference>
<proteinExistence type="inferred from homology"/>
<evidence type="ECO:0000256" key="3">
    <source>
        <dbReference type="ARBA" id="ARBA00023172"/>
    </source>
</evidence>
<accession>A0ABW5F6C6</accession>
<dbReference type="Gene3D" id="1.10.443.10">
    <property type="entry name" value="Intergrase catalytic core"/>
    <property type="match status" value="1"/>
</dbReference>
<reference evidence="8" key="1">
    <citation type="journal article" date="2019" name="Int. J. Syst. Evol. Microbiol.">
        <title>The Global Catalogue of Microorganisms (GCM) 10K type strain sequencing project: providing services to taxonomists for standard genome sequencing and annotation.</title>
        <authorList>
            <consortium name="The Broad Institute Genomics Platform"/>
            <consortium name="The Broad Institute Genome Sequencing Center for Infectious Disease"/>
            <person name="Wu L."/>
            <person name="Ma J."/>
        </authorList>
    </citation>
    <scope>NUCLEOTIDE SEQUENCE [LARGE SCALE GENOMIC DNA]</scope>
    <source>
        <strain evidence="8">CCM 8725</strain>
    </source>
</reference>
<feature type="domain" description="Tyr recombinase" evidence="5">
    <location>
        <begin position="150"/>
        <end position="335"/>
    </location>
</feature>
<dbReference type="Pfam" id="PF00589">
    <property type="entry name" value="Phage_integrase"/>
    <property type="match status" value="1"/>
</dbReference>
<dbReference type="PANTHER" id="PTHR30349:SF41">
    <property type="entry name" value="INTEGRASE_RECOMBINASE PROTEIN MJ0367-RELATED"/>
    <property type="match status" value="1"/>
</dbReference>
<evidence type="ECO:0000259" key="6">
    <source>
        <dbReference type="PROSITE" id="PS51900"/>
    </source>
</evidence>
<dbReference type="CDD" id="cd00397">
    <property type="entry name" value="DNA_BRE_C"/>
    <property type="match status" value="1"/>
</dbReference>
<evidence type="ECO:0000256" key="1">
    <source>
        <dbReference type="ARBA" id="ARBA00008857"/>
    </source>
</evidence>
<evidence type="ECO:0000259" key="5">
    <source>
        <dbReference type="PROSITE" id="PS51898"/>
    </source>
</evidence>
<evidence type="ECO:0000256" key="2">
    <source>
        <dbReference type="ARBA" id="ARBA00023125"/>
    </source>
</evidence>
<dbReference type="SUPFAM" id="SSF56349">
    <property type="entry name" value="DNA breaking-rejoining enzymes"/>
    <property type="match status" value="1"/>
</dbReference>
<dbReference type="InterPro" id="IPR044068">
    <property type="entry name" value="CB"/>
</dbReference>
<dbReference type="Gene3D" id="1.10.150.130">
    <property type="match status" value="1"/>
</dbReference>
<name>A0ABW5F6C6_9BACL</name>
<evidence type="ECO:0000313" key="8">
    <source>
        <dbReference type="Proteomes" id="UP001597448"/>
    </source>
</evidence>